<dbReference type="AlphaFoldDB" id="A0A0E9WTU8"/>
<proteinExistence type="predicted"/>
<evidence type="ECO:0000313" key="1">
    <source>
        <dbReference type="EMBL" id="JAH93839.1"/>
    </source>
</evidence>
<accession>A0A0E9WTU8</accession>
<reference evidence="1" key="2">
    <citation type="journal article" date="2015" name="Fish Shellfish Immunol.">
        <title>Early steps in the European eel (Anguilla anguilla)-Vibrio vulnificus interaction in the gills: Role of the RtxA13 toxin.</title>
        <authorList>
            <person name="Callol A."/>
            <person name="Pajuelo D."/>
            <person name="Ebbesson L."/>
            <person name="Teles M."/>
            <person name="MacKenzie S."/>
            <person name="Amaro C."/>
        </authorList>
    </citation>
    <scope>NUCLEOTIDE SEQUENCE</scope>
</reference>
<organism evidence="1">
    <name type="scientific">Anguilla anguilla</name>
    <name type="common">European freshwater eel</name>
    <name type="synonym">Muraena anguilla</name>
    <dbReference type="NCBI Taxonomy" id="7936"/>
    <lineage>
        <taxon>Eukaryota</taxon>
        <taxon>Metazoa</taxon>
        <taxon>Chordata</taxon>
        <taxon>Craniata</taxon>
        <taxon>Vertebrata</taxon>
        <taxon>Euteleostomi</taxon>
        <taxon>Actinopterygii</taxon>
        <taxon>Neopterygii</taxon>
        <taxon>Teleostei</taxon>
        <taxon>Anguilliformes</taxon>
        <taxon>Anguillidae</taxon>
        <taxon>Anguilla</taxon>
    </lineage>
</organism>
<protein>
    <submittedName>
        <fullName evidence="1">Uncharacterized protein</fullName>
    </submittedName>
</protein>
<reference evidence="1" key="1">
    <citation type="submission" date="2014-11" db="EMBL/GenBank/DDBJ databases">
        <authorList>
            <person name="Amaro Gonzalez C."/>
        </authorList>
    </citation>
    <scope>NUCLEOTIDE SEQUENCE</scope>
</reference>
<name>A0A0E9WTU8_ANGAN</name>
<sequence length="45" mass="5211">MNVENSITITDTCMAQKYVFCSVHWMNGVIKLVKKIEFKCVCQIN</sequence>
<dbReference type="EMBL" id="GBXM01014738">
    <property type="protein sequence ID" value="JAH93839.1"/>
    <property type="molecule type" value="Transcribed_RNA"/>
</dbReference>